<name>A0A0C4Y9U2_9BURK</name>
<reference evidence="1 2" key="1">
    <citation type="journal article" date="2015" name="Genome Announc.">
        <title>Complete Genome Sequence of Cupriavidus basilensis 4G11, Isolated from the Oak Ridge Field Research Center Site.</title>
        <authorList>
            <person name="Ray J."/>
            <person name="Waters R.J."/>
            <person name="Skerker J.M."/>
            <person name="Kuehl J.V."/>
            <person name="Price M.N."/>
            <person name="Huang J."/>
            <person name="Chakraborty R."/>
            <person name="Arkin A.P."/>
            <person name="Deutschbauer A."/>
        </authorList>
    </citation>
    <scope>NUCLEOTIDE SEQUENCE [LARGE SCALE GENOMIC DNA]</scope>
    <source>
        <strain evidence="1">4G11</strain>
    </source>
</reference>
<organism evidence="1 2">
    <name type="scientific">Cupriavidus basilensis</name>
    <dbReference type="NCBI Taxonomy" id="68895"/>
    <lineage>
        <taxon>Bacteria</taxon>
        <taxon>Pseudomonadati</taxon>
        <taxon>Pseudomonadota</taxon>
        <taxon>Betaproteobacteria</taxon>
        <taxon>Burkholderiales</taxon>
        <taxon>Burkholderiaceae</taxon>
        <taxon>Cupriavidus</taxon>
    </lineage>
</organism>
<sequence>MIARPIVPGRSYQVHGAGLDLTVLATNPVDAICIAIDFIKEPQQ</sequence>
<keyword evidence="2" id="KW-1185">Reference proteome</keyword>
<dbReference type="STRING" id="68895.RR42_m1637"/>
<dbReference type="KEGG" id="cbw:RR42_m1637"/>
<dbReference type="AlphaFoldDB" id="A0A0C4Y9U2"/>
<dbReference type="Proteomes" id="UP000031843">
    <property type="component" value="Chromosome main"/>
</dbReference>
<dbReference type="RefSeq" id="WP_269083378.1">
    <property type="nucleotide sequence ID" value="NZ_CP010536.1"/>
</dbReference>
<gene>
    <name evidence="1" type="ORF">RR42_m1637</name>
</gene>
<accession>A0A0C4Y9U2</accession>
<dbReference type="EMBL" id="CP010536">
    <property type="protein sequence ID" value="AJG19034.1"/>
    <property type="molecule type" value="Genomic_DNA"/>
</dbReference>
<evidence type="ECO:0000313" key="2">
    <source>
        <dbReference type="Proteomes" id="UP000031843"/>
    </source>
</evidence>
<evidence type="ECO:0000313" key="1">
    <source>
        <dbReference type="EMBL" id="AJG19034.1"/>
    </source>
</evidence>
<protein>
    <submittedName>
        <fullName evidence="1">Uncharacterized protein</fullName>
    </submittedName>
</protein>
<proteinExistence type="predicted"/>